<accession>A0A6C0LQQ2</accession>
<sequence length="281" mass="31225">MKYQWIPFLFVFAILGIVLAIVLRDDKSLISKFAQMISRNIEGFAAQPVLESPRCPAGGYNFFTDRRGDSFCCRGSMNPYTHTCDASDEQALCAFRPNMPDPRNRHRILPLCSSMITENHTTQQQACPESLPNYASIGKCCSGHPDLDDYDCMPSDNADKKKYCKLKGPLAPGEQLCSQMNMMTSAPMSCPKEIPQVIMYKTGAAEVAAYGDKAGNLPVPTCFGMNEVCIPDSVIQYYQKNNGLYKDKDIPTWAYSCSGWSTVNVKKDLTVDMDESYLSSA</sequence>
<organism evidence="1">
    <name type="scientific">viral metagenome</name>
    <dbReference type="NCBI Taxonomy" id="1070528"/>
    <lineage>
        <taxon>unclassified sequences</taxon>
        <taxon>metagenomes</taxon>
        <taxon>organismal metagenomes</taxon>
    </lineage>
</organism>
<protein>
    <submittedName>
        <fullName evidence="1">Uncharacterized protein</fullName>
    </submittedName>
</protein>
<dbReference type="EMBL" id="MN740535">
    <property type="protein sequence ID" value="QHU32061.1"/>
    <property type="molecule type" value="Genomic_DNA"/>
</dbReference>
<reference evidence="1" key="1">
    <citation type="journal article" date="2020" name="Nature">
        <title>Giant virus diversity and host interactions through global metagenomics.</title>
        <authorList>
            <person name="Schulz F."/>
            <person name="Roux S."/>
            <person name="Paez-Espino D."/>
            <person name="Jungbluth S."/>
            <person name="Walsh D.A."/>
            <person name="Denef V.J."/>
            <person name="McMahon K.D."/>
            <person name="Konstantinidis K.T."/>
            <person name="Eloe-Fadrosh E.A."/>
            <person name="Kyrpides N.C."/>
            <person name="Woyke T."/>
        </authorList>
    </citation>
    <scope>NUCLEOTIDE SEQUENCE</scope>
    <source>
        <strain evidence="1">GVMAG-M-3300027963-41</strain>
    </source>
</reference>
<dbReference type="AlphaFoldDB" id="A0A6C0LQQ2"/>
<name>A0A6C0LQQ2_9ZZZZ</name>
<evidence type="ECO:0000313" key="1">
    <source>
        <dbReference type="EMBL" id="QHU32061.1"/>
    </source>
</evidence>
<proteinExistence type="predicted"/>